<dbReference type="PANTHER" id="PTHR42850:SF2">
    <property type="entry name" value="BLL5683 PROTEIN"/>
    <property type="match status" value="1"/>
</dbReference>
<organism evidence="3 4">
    <name type="scientific">Nocardioides plantarum</name>
    <dbReference type="NCBI Taxonomy" id="29299"/>
    <lineage>
        <taxon>Bacteria</taxon>
        <taxon>Bacillati</taxon>
        <taxon>Actinomycetota</taxon>
        <taxon>Actinomycetes</taxon>
        <taxon>Propionibacteriales</taxon>
        <taxon>Nocardioidaceae</taxon>
        <taxon>Nocardioides</taxon>
    </lineage>
</organism>
<evidence type="ECO:0000259" key="2">
    <source>
        <dbReference type="Pfam" id="PF12850"/>
    </source>
</evidence>
<feature type="domain" description="Calcineurin-like phosphoesterase" evidence="2">
    <location>
        <begin position="5"/>
        <end position="194"/>
    </location>
</feature>
<reference evidence="3 4" key="1">
    <citation type="submission" date="2024-09" db="EMBL/GenBank/DDBJ databases">
        <authorList>
            <person name="Sun Q."/>
            <person name="Mori K."/>
        </authorList>
    </citation>
    <scope>NUCLEOTIDE SEQUENCE [LARGE SCALE GENOMIC DNA]</scope>
    <source>
        <strain evidence="3 4">JCM 9626</strain>
    </source>
</reference>
<proteinExistence type="inferred from homology"/>
<comment type="similarity">
    <text evidence="1">Belongs to the metallophosphoesterase superfamily. YfcE family.</text>
</comment>
<evidence type="ECO:0000313" key="4">
    <source>
        <dbReference type="Proteomes" id="UP001589750"/>
    </source>
</evidence>
<sequence>MLRTVAVLSDVHGMLVSLDRVLAEPAVAAADLVVVTGDHVWGPQPTEVLDRLLGLGDRAVLVRGNADRELLEMSRGVDLGLGGDPVSTWGATQLRPGHQQALGVMPEQVTLEVPGFGAVRFCHATPRDDEEVVLVDSRVERWAEVFQDLPPEIETVVCGHTHMPFVRLASGRLVVNPGSVGLPYGRPGAHWALLHDGAVTLRRTLIDPTELVDTTARLSTMPGVVDWLDEMVRRPAGDVEALGAFGPRDGR</sequence>
<dbReference type="EMBL" id="JBHMDG010000034">
    <property type="protein sequence ID" value="MFB9315347.1"/>
    <property type="molecule type" value="Genomic_DNA"/>
</dbReference>
<dbReference type="SUPFAM" id="SSF56300">
    <property type="entry name" value="Metallo-dependent phosphatases"/>
    <property type="match status" value="1"/>
</dbReference>
<protein>
    <submittedName>
        <fullName evidence="3">Metallophosphoesterase family protein</fullName>
    </submittedName>
</protein>
<accession>A0ABV5KG24</accession>
<dbReference type="InterPro" id="IPR024654">
    <property type="entry name" value="Calcineurin-like_PHP_lpxH"/>
</dbReference>
<evidence type="ECO:0000313" key="3">
    <source>
        <dbReference type="EMBL" id="MFB9315347.1"/>
    </source>
</evidence>
<dbReference type="Proteomes" id="UP001589750">
    <property type="component" value="Unassembled WGS sequence"/>
</dbReference>
<gene>
    <name evidence="3" type="ORF">ACFFRI_20025</name>
</gene>
<keyword evidence="4" id="KW-1185">Reference proteome</keyword>
<dbReference type="Gene3D" id="3.60.21.10">
    <property type="match status" value="1"/>
</dbReference>
<evidence type="ECO:0000256" key="1">
    <source>
        <dbReference type="ARBA" id="ARBA00008950"/>
    </source>
</evidence>
<dbReference type="Pfam" id="PF12850">
    <property type="entry name" value="Metallophos_2"/>
    <property type="match status" value="1"/>
</dbReference>
<name>A0ABV5KG24_9ACTN</name>
<dbReference type="RefSeq" id="WP_140009317.1">
    <property type="nucleotide sequence ID" value="NZ_JBHMDG010000034.1"/>
</dbReference>
<dbReference type="PANTHER" id="PTHR42850">
    <property type="entry name" value="METALLOPHOSPHOESTERASE"/>
    <property type="match status" value="1"/>
</dbReference>
<dbReference type="InterPro" id="IPR029052">
    <property type="entry name" value="Metallo-depent_PP-like"/>
</dbReference>
<dbReference type="InterPro" id="IPR050126">
    <property type="entry name" value="Ap4A_hydrolase"/>
</dbReference>
<comment type="caution">
    <text evidence="3">The sequence shown here is derived from an EMBL/GenBank/DDBJ whole genome shotgun (WGS) entry which is preliminary data.</text>
</comment>